<dbReference type="AlphaFoldDB" id="A0A1Y2EV98"/>
<comment type="caution">
    <text evidence="1">The sequence shown here is derived from an EMBL/GenBank/DDBJ whole genome shotgun (WGS) entry which is preliminary data.</text>
</comment>
<gene>
    <name evidence="1" type="ORF">LY90DRAFT_502052</name>
</gene>
<dbReference type="EMBL" id="MCOG01000025">
    <property type="protein sequence ID" value="ORY75503.1"/>
    <property type="molecule type" value="Genomic_DNA"/>
</dbReference>
<dbReference type="STRING" id="1754190.A0A1Y2EV98"/>
<organism evidence="1 2">
    <name type="scientific">Neocallimastix californiae</name>
    <dbReference type="NCBI Taxonomy" id="1754190"/>
    <lineage>
        <taxon>Eukaryota</taxon>
        <taxon>Fungi</taxon>
        <taxon>Fungi incertae sedis</taxon>
        <taxon>Chytridiomycota</taxon>
        <taxon>Chytridiomycota incertae sedis</taxon>
        <taxon>Neocallimastigomycetes</taxon>
        <taxon>Neocallimastigales</taxon>
        <taxon>Neocallimastigaceae</taxon>
        <taxon>Neocallimastix</taxon>
    </lineage>
</organism>
<reference evidence="1 2" key="1">
    <citation type="submission" date="2016-08" db="EMBL/GenBank/DDBJ databases">
        <title>A Parts List for Fungal Cellulosomes Revealed by Comparative Genomics.</title>
        <authorList>
            <consortium name="DOE Joint Genome Institute"/>
            <person name="Haitjema C.H."/>
            <person name="Gilmore S.P."/>
            <person name="Henske J.K."/>
            <person name="Solomon K.V."/>
            <person name="De Groot R."/>
            <person name="Kuo A."/>
            <person name="Mondo S.J."/>
            <person name="Salamov A.A."/>
            <person name="Labutti K."/>
            <person name="Zhao Z."/>
            <person name="Chiniquy J."/>
            <person name="Barry K."/>
            <person name="Brewer H.M."/>
            <person name="Purvine S.O."/>
            <person name="Wright A.T."/>
            <person name="Boxma B."/>
            <person name="Van Alen T."/>
            <person name="Hackstein J.H."/>
            <person name="Baker S.E."/>
            <person name="Grigoriev I.V."/>
            <person name="O'Malley M.A."/>
        </authorList>
    </citation>
    <scope>NUCLEOTIDE SEQUENCE [LARGE SCALE GENOMIC DNA]</scope>
    <source>
        <strain evidence="1 2">G1</strain>
    </source>
</reference>
<proteinExistence type="predicted"/>
<evidence type="ECO:0000313" key="1">
    <source>
        <dbReference type="EMBL" id="ORY75503.1"/>
    </source>
</evidence>
<sequence length="172" mass="19934">MSSTEQTNAKIKIRVKPLDLSRYAKSNEQKLISRWANQLINLIFSDEISTISRPIFLLRHLNSSSRNTLAVNRCPNVIYVPDPFQADTIQSIFNQLKSPSVLTWNNIFECLNSGSFDSIIKKEEEFEEIDLASIESFFLVLLYFICFAHQEMNYQLEEPFSEILQSIMKKVS</sequence>
<name>A0A1Y2EV98_9FUNG</name>
<keyword evidence="2" id="KW-1185">Reference proteome</keyword>
<evidence type="ECO:0000313" key="2">
    <source>
        <dbReference type="Proteomes" id="UP000193920"/>
    </source>
</evidence>
<protein>
    <submittedName>
        <fullName evidence="1">Uncharacterized protein</fullName>
    </submittedName>
</protein>
<dbReference type="Proteomes" id="UP000193920">
    <property type="component" value="Unassembled WGS sequence"/>
</dbReference>
<accession>A0A1Y2EV98</accession>